<feature type="binding site" evidence="1">
    <location>
        <position position="61"/>
    </location>
    <ligand>
        <name>Zn(2+)</name>
        <dbReference type="ChEBI" id="CHEBI:29105"/>
    </ligand>
</feature>
<keyword evidence="1" id="KW-0863">Zinc-finger</keyword>
<dbReference type="SUPFAM" id="SSF57716">
    <property type="entry name" value="Glucocorticoid receptor-like (DNA-binding domain)"/>
    <property type="match status" value="1"/>
</dbReference>
<accession>A0ABQ7QGC2</accession>
<dbReference type="InterPro" id="IPR012934">
    <property type="entry name" value="Znf_AD"/>
</dbReference>
<evidence type="ECO:0000256" key="1">
    <source>
        <dbReference type="PROSITE-ProRule" id="PRU01263"/>
    </source>
</evidence>
<organism evidence="4 5">
    <name type="scientific">Plutella xylostella</name>
    <name type="common">Diamondback moth</name>
    <name type="synonym">Plutella maculipennis</name>
    <dbReference type="NCBI Taxonomy" id="51655"/>
    <lineage>
        <taxon>Eukaryota</taxon>
        <taxon>Metazoa</taxon>
        <taxon>Ecdysozoa</taxon>
        <taxon>Arthropoda</taxon>
        <taxon>Hexapoda</taxon>
        <taxon>Insecta</taxon>
        <taxon>Pterygota</taxon>
        <taxon>Neoptera</taxon>
        <taxon>Endopterygota</taxon>
        <taxon>Lepidoptera</taxon>
        <taxon>Glossata</taxon>
        <taxon>Ditrysia</taxon>
        <taxon>Yponomeutoidea</taxon>
        <taxon>Plutellidae</taxon>
        <taxon>Plutella</taxon>
    </lineage>
</organism>
<protein>
    <recommendedName>
        <fullName evidence="3">ZAD domain-containing protein</fullName>
    </recommendedName>
</protein>
<feature type="binding site" evidence="1">
    <location>
        <position position="25"/>
    </location>
    <ligand>
        <name>Zn(2+)</name>
        <dbReference type="ChEBI" id="CHEBI:29105"/>
    </ligand>
</feature>
<proteinExistence type="predicted"/>
<dbReference type="PROSITE" id="PS51915">
    <property type="entry name" value="ZAD"/>
    <property type="match status" value="1"/>
</dbReference>
<feature type="domain" description="ZAD" evidence="3">
    <location>
        <begin position="20"/>
        <end position="88"/>
    </location>
</feature>
<dbReference type="Proteomes" id="UP000823941">
    <property type="component" value="Chromosome 15"/>
</dbReference>
<evidence type="ECO:0000313" key="4">
    <source>
        <dbReference type="EMBL" id="KAG7304115.1"/>
    </source>
</evidence>
<feature type="region of interest" description="Disordered" evidence="2">
    <location>
        <begin position="109"/>
        <end position="137"/>
    </location>
</feature>
<dbReference type="SMART" id="SM00868">
    <property type="entry name" value="zf-AD"/>
    <property type="match status" value="1"/>
</dbReference>
<dbReference type="EMBL" id="JAHIBW010000015">
    <property type="protein sequence ID" value="KAG7304115.1"/>
    <property type="molecule type" value="Genomic_DNA"/>
</dbReference>
<name>A0ABQ7QGC2_PLUXY</name>
<feature type="compositionally biased region" description="Basic and acidic residues" evidence="2">
    <location>
        <begin position="121"/>
        <end position="134"/>
    </location>
</feature>
<feature type="binding site" evidence="1">
    <location>
        <position position="22"/>
    </location>
    <ligand>
        <name>Zn(2+)</name>
        <dbReference type="ChEBI" id="CHEBI:29105"/>
    </ligand>
</feature>
<gene>
    <name evidence="4" type="ORF">JYU34_011047</name>
</gene>
<keyword evidence="1" id="KW-0479">Metal-binding</keyword>
<evidence type="ECO:0000259" key="3">
    <source>
        <dbReference type="PROSITE" id="PS51915"/>
    </source>
</evidence>
<comment type="caution">
    <text evidence="4">The sequence shown here is derived from an EMBL/GenBank/DDBJ whole genome shotgun (WGS) entry which is preliminary data.</text>
</comment>
<feature type="binding site" evidence="1">
    <location>
        <position position="64"/>
    </location>
    <ligand>
        <name>Zn(2+)</name>
        <dbReference type="ChEBI" id="CHEBI:29105"/>
    </ligand>
</feature>
<keyword evidence="1" id="KW-0862">Zinc</keyword>
<evidence type="ECO:0000313" key="5">
    <source>
        <dbReference type="Proteomes" id="UP000823941"/>
    </source>
</evidence>
<evidence type="ECO:0000256" key="2">
    <source>
        <dbReference type="SAM" id="MobiDB-lite"/>
    </source>
</evidence>
<keyword evidence="5" id="KW-1185">Reference proteome</keyword>
<reference evidence="4 5" key="1">
    <citation type="submission" date="2021-06" db="EMBL/GenBank/DDBJ databases">
        <title>A haploid diamondback moth (Plutella xylostella L.) genome assembly resolves 31 chromosomes and identifies a diamide resistance mutation.</title>
        <authorList>
            <person name="Ward C.M."/>
            <person name="Perry K.D."/>
            <person name="Baker G."/>
            <person name="Powis K."/>
            <person name="Heckel D.G."/>
            <person name="Baxter S.W."/>
        </authorList>
    </citation>
    <scope>NUCLEOTIDE SEQUENCE [LARGE SCALE GENOMIC DNA]</scope>
    <source>
        <strain evidence="4 5">LV</strain>
        <tissue evidence="4">Single pupa</tissue>
    </source>
</reference>
<sequence>MDVDIVDLDADIEIDPDLFIKCRLCIEEIGSLHIHQSLQAQIKFCFDINVQDFDYLSKLLCKKCRTILEDFATVKKKFLANQTILLDKVKSKENTREGNQTKAECNHIKGKHKENADEESADHVKETRKEEFKTTKNTKKRIKRDSLFISSDDEDNISHGQYVRRSSKRRKTKILRSTESSCENELALVAKEKETIDDDKQLSWDQCYQKLYICRFCDYKDYTKEGIIMHGKIHSKLMDSYKILKRHCTIRMEKIDDRPNVTGDVVNVVLSLDNVVSGANNISYYVKYILPEQCCESNQISTLKNIACDSSKDVVTKYRNRNETVVLEGSKIPISDGDSNTNNSVKKTKTVSVSSDIPCIDILDTSSNDSTVQLKDKHITKNDALKIIKDVSTDCFKNYRAGYNNVSQKNAKKKKLNKILQTKLLRVKKMMPTNVPRGSKTPDLLTYLQYKNARINWIPVCKNFSCRIVSEMTPQNTNENFTGWYAIKNNVDFEVRERIPDDFQCDQIPEEPNDLHKTIENKELQTNIYEPDINNVVDTNAASANATSENSSTTVIPVENKNIRPAVSHQIVDINLEQGNKLLNTNPVANPKQLQKIKFVPIYEEKVSVDLNGPSKTTVIVKDSLLKNILSQGSPLVRQNQQSELPMPIITSTTSLAEKFKTTPMRQNSIEISNKTEALSDQSNETEISIPRIKCKPVSELMPQSIQPVQEVASVSLDSVISKMKPIPSGQVSSFTANAQRDTRKVTVNSVHLRNSSSISPIEYFKIVLKMHGLELITQVNYVLTHDFVCLVKFKAVFPDKITIWLYLFAHKSTFCFKLKNLTGEMDLDLLPPAWQMKILQVYCEVSENVLQYSRTLNERIHSNAKQFVVLLKNIKFTITPV</sequence>